<dbReference type="InterPro" id="IPR008920">
    <property type="entry name" value="TF_FadR/GntR_C"/>
</dbReference>
<proteinExistence type="predicted"/>
<dbReference type="InterPro" id="IPR036390">
    <property type="entry name" value="WH_DNA-bd_sf"/>
</dbReference>
<dbReference type="InterPro" id="IPR011711">
    <property type="entry name" value="GntR_C"/>
</dbReference>
<name>A0ABU6JXM6_9RHOO</name>
<dbReference type="SMART" id="SM00345">
    <property type="entry name" value="HTH_GNTR"/>
    <property type="match status" value="1"/>
</dbReference>
<comment type="caution">
    <text evidence="5">The sequence shown here is derived from an EMBL/GenBank/DDBJ whole genome shotgun (WGS) entry which is preliminary data.</text>
</comment>
<dbReference type="PANTHER" id="PTHR43537">
    <property type="entry name" value="TRANSCRIPTIONAL REGULATOR, GNTR FAMILY"/>
    <property type="match status" value="1"/>
</dbReference>
<evidence type="ECO:0000256" key="2">
    <source>
        <dbReference type="ARBA" id="ARBA00023125"/>
    </source>
</evidence>
<dbReference type="RefSeq" id="WP_327597080.1">
    <property type="nucleotide sequence ID" value="NZ_JAYXHS010000001.1"/>
</dbReference>
<feature type="domain" description="HTH gntR-type" evidence="4">
    <location>
        <begin position="25"/>
        <end position="92"/>
    </location>
</feature>
<evidence type="ECO:0000313" key="6">
    <source>
        <dbReference type="Proteomes" id="UP001331561"/>
    </source>
</evidence>
<keyword evidence="3" id="KW-0804">Transcription</keyword>
<accession>A0ABU6JXM6</accession>
<dbReference type="InterPro" id="IPR036388">
    <property type="entry name" value="WH-like_DNA-bd_sf"/>
</dbReference>
<evidence type="ECO:0000313" key="5">
    <source>
        <dbReference type="EMBL" id="MEC5384094.1"/>
    </source>
</evidence>
<dbReference type="InterPro" id="IPR000524">
    <property type="entry name" value="Tscrpt_reg_HTH_GntR"/>
</dbReference>
<dbReference type="SMART" id="SM00895">
    <property type="entry name" value="FCD"/>
    <property type="match status" value="1"/>
</dbReference>
<reference evidence="5 6" key="1">
    <citation type="submission" date="2024-01" db="EMBL/GenBank/DDBJ databases">
        <title>Uliginosibacterium soil sp. nov.</title>
        <authorList>
            <person name="Lv Y."/>
        </authorList>
    </citation>
    <scope>NUCLEOTIDE SEQUENCE [LARGE SCALE GENOMIC DNA]</scope>
    <source>
        <strain evidence="5 6">H3</strain>
    </source>
</reference>
<protein>
    <submittedName>
        <fullName evidence="5">GntR family transcriptional regulator</fullName>
    </submittedName>
</protein>
<dbReference type="EMBL" id="JAYXHS010000001">
    <property type="protein sequence ID" value="MEC5384094.1"/>
    <property type="molecule type" value="Genomic_DNA"/>
</dbReference>
<dbReference type="Pfam" id="PF07729">
    <property type="entry name" value="FCD"/>
    <property type="match status" value="1"/>
</dbReference>
<dbReference type="Gene3D" id="1.20.120.530">
    <property type="entry name" value="GntR ligand-binding domain-like"/>
    <property type="match status" value="1"/>
</dbReference>
<dbReference type="SUPFAM" id="SSF46785">
    <property type="entry name" value="Winged helix' DNA-binding domain"/>
    <property type="match status" value="1"/>
</dbReference>
<dbReference type="CDD" id="cd07377">
    <property type="entry name" value="WHTH_GntR"/>
    <property type="match status" value="1"/>
</dbReference>
<keyword evidence="1" id="KW-0805">Transcription regulation</keyword>
<keyword evidence="6" id="KW-1185">Reference proteome</keyword>
<dbReference type="Proteomes" id="UP001331561">
    <property type="component" value="Unassembled WGS sequence"/>
</dbReference>
<evidence type="ECO:0000256" key="1">
    <source>
        <dbReference type="ARBA" id="ARBA00023015"/>
    </source>
</evidence>
<gene>
    <name evidence="5" type="ORF">VVD49_00080</name>
</gene>
<dbReference type="PROSITE" id="PS50949">
    <property type="entry name" value="HTH_GNTR"/>
    <property type="match status" value="1"/>
</dbReference>
<dbReference type="Gene3D" id="1.10.10.10">
    <property type="entry name" value="Winged helix-like DNA-binding domain superfamily/Winged helix DNA-binding domain"/>
    <property type="match status" value="1"/>
</dbReference>
<evidence type="ECO:0000256" key="3">
    <source>
        <dbReference type="ARBA" id="ARBA00023163"/>
    </source>
</evidence>
<dbReference type="PRINTS" id="PR00035">
    <property type="entry name" value="HTHGNTR"/>
</dbReference>
<dbReference type="SUPFAM" id="SSF48008">
    <property type="entry name" value="GntR ligand-binding domain-like"/>
    <property type="match status" value="1"/>
</dbReference>
<dbReference type="Pfam" id="PF00392">
    <property type="entry name" value="GntR"/>
    <property type="match status" value="1"/>
</dbReference>
<organism evidence="5 6">
    <name type="scientific">Uliginosibacterium silvisoli</name>
    <dbReference type="NCBI Taxonomy" id="3114758"/>
    <lineage>
        <taxon>Bacteria</taxon>
        <taxon>Pseudomonadati</taxon>
        <taxon>Pseudomonadota</taxon>
        <taxon>Betaproteobacteria</taxon>
        <taxon>Rhodocyclales</taxon>
        <taxon>Zoogloeaceae</taxon>
        <taxon>Uliginosibacterium</taxon>
    </lineage>
</organism>
<keyword evidence="2" id="KW-0238">DNA-binding</keyword>
<evidence type="ECO:0000259" key="4">
    <source>
        <dbReference type="PROSITE" id="PS50949"/>
    </source>
</evidence>
<sequence>MSKTDEATDGNVALDEPISQVGIAGSRVDHVYNRVKEDIFDFRLLPGDRFTESQVADRLKVSRTPVREALYRLEREGYVFVHFRNGWSVRPFDFVMFENLYELRSVLETAAVRKICDLADISRLDELQSIWLGPEAERETEAMRAAELDEAFHTTIVDAAENPEIARVHNDVIERIRIIRRLDFTQGYRVERTYEEHAKILQALLRRRADTACSLLKAHIEESRAEVRKITIHRLQAARQS</sequence>
<dbReference type="PANTHER" id="PTHR43537:SF45">
    <property type="entry name" value="GNTR FAMILY REGULATORY PROTEIN"/>
    <property type="match status" value="1"/>
</dbReference>